<feature type="active site" description="Proton donor/acceptor" evidence="10">
    <location>
        <position position="227"/>
    </location>
</feature>
<dbReference type="FunFam" id="3.40.630.10:FF:000084">
    <property type="entry name" value="Carboxypeptidase B2"/>
    <property type="match status" value="1"/>
</dbReference>
<evidence type="ECO:0000313" key="12">
    <source>
        <dbReference type="EMBL" id="ROT75040.1"/>
    </source>
</evidence>
<keyword evidence="5" id="KW-0479">Metal-binding</keyword>
<comment type="caution">
    <text evidence="12">The sequence shown here is derived from an EMBL/GenBank/DDBJ whole genome shotgun (WGS) entry which is preliminary data.</text>
</comment>
<evidence type="ECO:0000256" key="2">
    <source>
        <dbReference type="ARBA" id="ARBA00005988"/>
    </source>
</evidence>
<keyword evidence="6" id="KW-0732">Signal</keyword>
<evidence type="ECO:0000256" key="8">
    <source>
        <dbReference type="ARBA" id="ARBA00022833"/>
    </source>
</evidence>
<dbReference type="EMBL" id="QCYY01001816">
    <property type="protein sequence ID" value="ROT75040.1"/>
    <property type="molecule type" value="Genomic_DNA"/>
</dbReference>
<keyword evidence="9" id="KW-0482">Metalloprotease</keyword>
<keyword evidence="4" id="KW-0645">Protease</keyword>
<dbReference type="GO" id="GO:0005615">
    <property type="term" value="C:extracellular space"/>
    <property type="evidence" value="ECO:0007669"/>
    <property type="project" value="TreeGrafter"/>
</dbReference>
<evidence type="ECO:0000256" key="6">
    <source>
        <dbReference type="ARBA" id="ARBA00022729"/>
    </source>
</evidence>
<protein>
    <submittedName>
        <fullName evidence="12">Putative carboxypeptidase B-like</fullName>
    </submittedName>
</protein>
<evidence type="ECO:0000256" key="10">
    <source>
        <dbReference type="PROSITE-ProRule" id="PRU01379"/>
    </source>
</evidence>
<dbReference type="PROSITE" id="PS52035">
    <property type="entry name" value="PEPTIDASE_M14"/>
    <property type="match status" value="1"/>
</dbReference>
<evidence type="ECO:0000256" key="7">
    <source>
        <dbReference type="ARBA" id="ARBA00022801"/>
    </source>
</evidence>
<proteinExistence type="inferred from homology"/>
<comment type="cofactor">
    <cofactor evidence="1">
        <name>Zn(2+)</name>
        <dbReference type="ChEBI" id="CHEBI:29105"/>
    </cofactor>
</comment>
<gene>
    <name evidence="12" type="ORF">C7M84_006439</name>
</gene>
<evidence type="ECO:0000256" key="9">
    <source>
        <dbReference type="ARBA" id="ARBA00023049"/>
    </source>
</evidence>
<sequence>MHCPLPALHARRGPEPGGLQRVSLPAKGLHAREWISPAVALQLVATLAQQCSVTRAIDVYVVPMANPDGYLYSWASNRLWRKNRRPISGGGCDGVDLNRNWGYKFGVGASSNPCSEVYKGPATFSEPETQALRDAMTAVADGGNLELVVALHSYGQVLMYPWGWTAEEAPDTPAMRRVGEMFASAAQKLHGTVYSVVNSASGFYYASGATDDWAKGVLNTKYVYTLELRDEGAYGFYLQASQILPTAEEVWQGLRMMLLALTPEKAPAGAPQA</sequence>
<name>A0A3R7QR03_PENVA</name>
<accession>A0A3R7QR03</accession>
<dbReference type="Proteomes" id="UP000283509">
    <property type="component" value="Unassembled WGS sequence"/>
</dbReference>
<feature type="domain" description="Peptidase M14" evidence="11">
    <location>
        <begin position="1"/>
        <end position="261"/>
    </location>
</feature>
<dbReference type="PANTHER" id="PTHR11705">
    <property type="entry name" value="PROTEASE FAMILY M14 CARBOXYPEPTIDASE A,B"/>
    <property type="match status" value="1"/>
</dbReference>
<dbReference type="Pfam" id="PF00246">
    <property type="entry name" value="Peptidase_M14"/>
    <property type="match status" value="1"/>
</dbReference>
<dbReference type="GO" id="GO:0004181">
    <property type="term" value="F:metallocarboxypeptidase activity"/>
    <property type="evidence" value="ECO:0007669"/>
    <property type="project" value="InterPro"/>
</dbReference>
<evidence type="ECO:0000256" key="4">
    <source>
        <dbReference type="ARBA" id="ARBA00022670"/>
    </source>
</evidence>
<dbReference type="Gene3D" id="3.40.630.10">
    <property type="entry name" value="Zn peptidases"/>
    <property type="match status" value="1"/>
</dbReference>
<dbReference type="PANTHER" id="PTHR11705:SF91">
    <property type="entry name" value="FI01817P-RELATED"/>
    <property type="match status" value="1"/>
</dbReference>
<evidence type="ECO:0000256" key="1">
    <source>
        <dbReference type="ARBA" id="ARBA00001947"/>
    </source>
</evidence>
<dbReference type="GO" id="GO:0008270">
    <property type="term" value="F:zinc ion binding"/>
    <property type="evidence" value="ECO:0007669"/>
    <property type="project" value="InterPro"/>
</dbReference>
<reference evidence="12 13" key="1">
    <citation type="submission" date="2018-04" db="EMBL/GenBank/DDBJ databases">
        <authorList>
            <person name="Zhang X."/>
            <person name="Yuan J."/>
            <person name="Li F."/>
            <person name="Xiang J."/>
        </authorList>
    </citation>
    <scope>NUCLEOTIDE SEQUENCE [LARGE SCALE GENOMIC DNA]</scope>
    <source>
        <tissue evidence="12">Muscle</tissue>
    </source>
</reference>
<dbReference type="SMART" id="SM00631">
    <property type="entry name" value="Zn_pept"/>
    <property type="match status" value="1"/>
</dbReference>
<dbReference type="PRINTS" id="PR00765">
    <property type="entry name" value="CRBOXYPTASEA"/>
</dbReference>
<keyword evidence="8" id="KW-0862">Zinc</keyword>
<organism evidence="12 13">
    <name type="scientific">Penaeus vannamei</name>
    <name type="common">Whiteleg shrimp</name>
    <name type="synonym">Litopenaeus vannamei</name>
    <dbReference type="NCBI Taxonomy" id="6689"/>
    <lineage>
        <taxon>Eukaryota</taxon>
        <taxon>Metazoa</taxon>
        <taxon>Ecdysozoa</taxon>
        <taxon>Arthropoda</taxon>
        <taxon>Crustacea</taxon>
        <taxon>Multicrustacea</taxon>
        <taxon>Malacostraca</taxon>
        <taxon>Eumalacostraca</taxon>
        <taxon>Eucarida</taxon>
        <taxon>Decapoda</taxon>
        <taxon>Dendrobranchiata</taxon>
        <taxon>Penaeoidea</taxon>
        <taxon>Penaeidae</taxon>
        <taxon>Penaeus</taxon>
    </lineage>
</organism>
<dbReference type="AlphaFoldDB" id="A0A3R7QR03"/>
<keyword evidence="13" id="KW-1185">Reference proteome</keyword>
<keyword evidence="3 12" id="KW-0121">Carboxypeptidase</keyword>
<dbReference type="GO" id="GO:0006508">
    <property type="term" value="P:proteolysis"/>
    <property type="evidence" value="ECO:0007669"/>
    <property type="project" value="UniProtKB-KW"/>
</dbReference>
<evidence type="ECO:0000313" key="13">
    <source>
        <dbReference type="Proteomes" id="UP000283509"/>
    </source>
</evidence>
<evidence type="ECO:0000259" key="11">
    <source>
        <dbReference type="PROSITE" id="PS52035"/>
    </source>
</evidence>
<dbReference type="OrthoDB" id="3626597at2759"/>
<dbReference type="InterPro" id="IPR000834">
    <property type="entry name" value="Peptidase_M14"/>
</dbReference>
<evidence type="ECO:0000256" key="3">
    <source>
        <dbReference type="ARBA" id="ARBA00022645"/>
    </source>
</evidence>
<dbReference type="SUPFAM" id="SSF53187">
    <property type="entry name" value="Zn-dependent exopeptidases"/>
    <property type="match status" value="1"/>
</dbReference>
<reference evidence="12 13" key="2">
    <citation type="submission" date="2019-01" db="EMBL/GenBank/DDBJ databases">
        <title>The decoding of complex shrimp genome reveals the adaptation for benthos swimmer, frequently molting mechanism and breeding impact on genome.</title>
        <authorList>
            <person name="Sun Y."/>
            <person name="Gao Y."/>
            <person name="Yu Y."/>
        </authorList>
    </citation>
    <scope>NUCLEOTIDE SEQUENCE [LARGE SCALE GENOMIC DNA]</scope>
    <source>
        <tissue evidence="12">Muscle</tissue>
    </source>
</reference>
<comment type="similarity">
    <text evidence="2 10">Belongs to the peptidase M14 family.</text>
</comment>
<evidence type="ECO:0000256" key="5">
    <source>
        <dbReference type="ARBA" id="ARBA00022723"/>
    </source>
</evidence>
<keyword evidence="7" id="KW-0378">Hydrolase</keyword>